<protein>
    <submittedName>
        <fullName evidence="1">Uncharacterized protein</fullName>
    </submittedName>
</protein>
<name>A0A8S5V0F5_9CAUD</name>
<dbReference type="EMBL" id="BK016178">
    <property type="protein sequence ID" value="DAG00209.1"/>
    <property type="molecule type" value="Genomic_DNA"/>
</dbReference>
<organism evidence="1">
    <name type="scientific">Podoviridae sp. ctJDl18</name>
    <dbReference type="NCBI Taxonomy" id="2825242"/>
    <lineage>
        <taxon>Viruses</taxon>
        <taxon>Duplodnaviria</taxon>
        <taxon>Heunggongvirae</taxon>
        <taxon>Uroviricota</taxon>
        <taxon>Caudoviricetes</taxon>
    </lineage>
</organism>
<reference evidence="1" key="1">
    <citation type="journal article" date="2021" name="Proc. Natl. Acad. Sci. U.S.A.">
        <title>A Catalog of Tens of Thousands of Viruses from Human Metagenomes Reveals Hidden Associations with Chronic Diseases.</title>
        <authorList>
            <person name="Tisza M.J."/>
            <person name="Buck C.B."/>
        </authorList>
    </citation>
    <scope>NUCLEOTIDE SEQUENCE</scope>
    <source>
        <strain evidence="1">CtJDl18</strain>
    </source>
</reference>
<accession>A0A8S5V0F5</accession>
<sequence length="163" mass="18631">MIFKDLKAGFPVFLFDRATRKFKQGKVMNTPSPDISGSKPNMMPQMPGMPNFGTMNVKVNIQTEDGKQSTYSVVDTEQTAYSDTLVISCSKESIINEVNALKNQANDIINKMPDFEQTVKDCDQLLSELDTSFRDQQRTNQRLDKMENKLDEIFKFVKSQKQE</sequence>
<evidence type="ECO:0000313" key="1">
    <source>
        <dbReference type="EMBL" id="DAG00209.1"/>
    </source>
</evidence>
<proteinExistence type="predicted"/>